<keyword evidence="3" id="KW-0812">Transmembrane</keyword>
<feature type="region of interest" description="Disordered" evidence="13">
    <location>
        <begin position="313"/>
        <end position="339"/>
    </location>
</feature>
<evidence type="ECO:0000256" key="12">
    <source>
        <dbReference type="ARBA" id="ARBA00037859"/>
    </source>
</evidence>
<dbReference type="InterPro" id="IPR001509">
    <property type="entry name" value="Epimerase_deHydtase"/>
</dbReference>
<evidence type="ECO:0000256" key="2">
    <source>
        <dbReference type="ARBA" id="ARBA00004323"/>
    </source>
</evidence>
<evidence type="ECO:0000256" key="11">
    <source>
        <dbReference type="ARBA" id="ARBA00023239"/>
    </source>
</evidence>
<dbReference type="Gene3D" id="3.40.50.720">
    <property type="entry name" value="NAD(P)-binding Rossmann-like Domain"/>
    <property type="match status" value="1"/>
</dbReference>
<gene>
    <name evidence="15" type="ORF">JOL79_04495</name>
</gene>
<feature type="compositionally biased region" description="Low complexity" evidence="13">
    <location>
        <begin position="326"/>
        <end position="339"/>
    </location>
</feature>
<dbReference type="FunFam" id="3.40.50.720:FF:000065">
    <property type="entry name" value="UDP-glucuronic acid decarboxylase 1"/>
    <property type="match status" value="1"/>
</dbReference>
<evidence type="ECO:0000256" key="1">
    <source>
        <dbReference type="ARBA" id="ARBA00001911"/>
    </source>
</evidence>
<keyword evidence="6" id="KW-1133">Transmembrane helix</keyword>
<evidence type="ECO:0000313" key="16">
    <source>
        <dbReference type="Proteomes" id="UP000674234"/>
    </source>
</evidence>
<dbReference type="InterPro" id="IPR044516">
    <property type="entry name" value="UXS-like"/>
</dbReference>
<comment type="cofactor">
    <cofactor evidence="1">
        <name>NAD(+)</name>
        <dbReference type="ChEBI" id="CHEBI:57540"/>
    </cofactor>
</comment>
<sequence length="339" mass="36564">MKGTRVVVTGGAGFIGSYLCERLLRRGAAVVCMDNFLTGSPRNVEHLIGRPAFRLVECDLTEFVHVSGTVDLVLHFASAASPADFLRHPIETLKVGAIGTLHALGLATEKGARFVLASTSEVYGDPLEHPQKETYWGNVNPVGPRSVYDEAKRFAESLTTAYRVSRGAGTGIVRIFNTYGPRMRPHDGRAIPTFIRQALLGEPITVTGDGSQTRSICYVDDTVDGVLALAGSDVTGPVNIGNPVEMSMAELAGTIRDLTGSSSPIRFVERPVDDPAVRRPDTSLAESLLGWRPRVDPVSGLRRTIEWFEEELGSPRSALAHSSPGQRYSAAASRSQAHR</sequence>
<dbReference type="SUPFAM" id="SSF51735">
    <property type="entry name" value="NAD(P)-binding Rossmann-fold domains"/>
    <property type="match status" value="1"/>
</dbReference>
<evidence type="ECO:0000256" key="7">
    <source>
        <dbReference type="ARBA" id="ARBA00023027"/>
    </source>
</evidence>
<organism evidence="15 16">
    <name type="scientific">Microbispora oryzae</name>
    <dbReference type="NCBI Taxonomy" id="2806554"/>
    <lineage>
        <taxon>Bacteria</taxon>
        <taxon>Bacillati</taxon>
        <taxon>Actinomycetota</taxon>
        <taxon>Actinomycetes</taxon>
        <taxon>Streptosporangiales</taxon>
        <taxon>Streptosporangiaceae</taxon>
        <taxon>Microbispora</taxon>
    </lineage>
</organism>
<dbReference type="Proteomes" id="UP000674234">
    <property type="component" value="Unassembled WGS sequence"/>
</dbReference>
<accession>A0A941AGL1</accession>
<keyword evidence="11" id="KW-0456">Lyase</keyword>
<evidence type="ECO:0000256" key="10">
    <source>
        <dbReference type="ARBA" id="ARBA00023180"/>
    </source>
</evidence>
<protein>
    <submittedName>
        <fullName evidence="15">SDR family oxidoreductase</fullName>
    </submittedName>
</protein>
<dbReference type="InterPro" id="IPR036291">
    <property type="entry name" value="NAD(P)-bd_dom_sf"/>
</dbReference>
<keyword evidence="16" id="KW-1185">Reference proteome</keyword>
<dbReference type="Pfam" id="PF01370">
    <property type="entry name" value="Epimerase"/>
    <property type="match status" value="1"/>
</dbReference>
<dbReference type="GO" id="GO:0042732">
    <property type="term" value="P:D-xylose metabolic process"/>
    <property type="evidence" value="ECO:0007669"/>
    <property type="project" value="InterPro"/>
</dbReference>
<feature type="domain" description="NAD-dependent epimerase/dehydratase" evidence="14">
    <location>
        <begin position="6"/>
        <end position="241"/>
    </location>
</feature>
<evidence type="ECO:0000256" key="13">
    <source>
        <dbReference type="SAM" id="MobiDB-lite"/>
    </source>
</evidence>
<keyword evidence="9" id="KW-0472">Membrane</keyword>
<evidence type="ECO:0000256" key="9">
    <source>
        <dbReference type="ARBA" id="ARBA00023136"/>
    </source>
</evidence>
<evidence type="ECO:0000256" key="3">
    <source>
        <dbReference type="ARBA" id="ARBA00022692"/>
    </source>
</evidence>
<comment type="caution">
    <text evidence="15">The sequence shown here is derived from an EMBL/GenBank/DDBJ whole genome shotgun (WGS) entry which is preliminary data.</text>
</comment>
<dbReference type="EMBL" id="JAFCNB010000002">
    <property type="protein sequence ID" value="MBP2703060.1"/>
    <property type="molecule type" value="Genomic_DNA"/>
</dbReference>
<dbReference type="CDD" id="cd05230">
    <property type="entry name" value="UGD_SDR_e"/>
    <property type="match status" value="1"/>
</dbReference>
<evidence type="ECO:0000259" key="14">
    <source>
        <dbReference type="Pfam" id="PF01370"/>
    </source>
</evidence>
<keyword evidence="4" id="KW-0210">Decarboxylase</keyword>
<proteinExistence type="predicted"/>
<dbReference type="PANTHER" id="PTHR43078:SF6">
    <property type="entry name" value="UDP-GLUCURONIC ACID DECARBOXYLASE 1"/>
    <property type="match status" value="1"/>
</dbReference>
<keyword evidence="7" id="KW-0520">NAD</keyword>
<evidence type="ECO:0000256" key="4">
    <source>
        <dbReference type="ARBA" id="ARBA00022793"/>
    </source>
</evidence>
<keyword evidence="5" id="KW-0735">Signal-anchor</keyword>
<evidence type="ECO:0000256" key="6">
    <source>
        <dbReference type="ARBA" id="ARBA00022989"/>
    </source>
</evidence>
<evidence type="ECO:0000256" key="5">
    <source>
        <dbReference type="ARBA" id="ARBA00022968"/>
    </source>
</evidence>
<evidence type="ECO:0000256" key="8">
    <source>
        <dbReference type="ARBA" id="ARBA00023034"/>
    </source>
</evidence>
<dbReference type="GO" id="GO:0048040">
    <property type="term" value="F:UDP-glucuronate decarboxylase activity"/>
    <property type="evidence" value="ECO:0007669"/>
    <property type="project" value="TreeGrafter"/>
</dbReference>
<comment type="subcellular location">
    <subcellularLocation>
        <location evidence="2">Golgi apparatus membrane</location>
        <topology evidence="2">Single-pass type II membrane protein</topology>
    </subcellularLocation>
    <subcellularLocation>
        <location evidence="12">Golgi apparatus</location>
        <location evidence="12">Golgi stack membrane</location>
    </subcellularLocation>
</comment>
<dbReference type="PANTHER" id="PTHR43078">
    <property type="entry name" value="UDP-GLUCURONIC ACID DECARBOXYLASE-RELATED"/>
    <property type="match status" value="1"/>
</dbReference>
<evidence type="ECO:0000313" key="15">
    <source>
        <dbReference type="EMBL" id="MBP2703060.1"/>
    </source>
</evidence>
<keyword evidence="8" id="KW-0333">Golgi apparatus</keyword>
<dbReference type="GO" id="GO:0005737">
    <property type="term" value="C:cytoplasm"/>
    <property type="evidence" value="ECO:0007669"/>
    <property type="project" value="TreeGrafter"/>
</dbReference>
<dbReference type="Gene3D" id="3.90.25.10">
    <property type="entry name" value="UDP-galactose 4-epimerase, domain 1"/>
    <property type="match status" value="1"/>
</dbReference>
<name>A0A941AGL1_9ACTN</name>
<dbReference type="GO" id="GO:0070403">
    <property type="term" value="F:NAD+ binding"/>
    <property type="evidence" value="ECO:0007669"/>
    <property type="project" value="InterPro"/>
</dbReference>
<dbReference type="RefSeq" id="WP_210154371.1">
    <property type="nucleotide sequence ID" value="NZ_JAFCNB010000002.1"/>
</dbReference>
<keyword evidence="10" id="KW-0325">Glycoprotein</keyword>
<dbReference type="AlphaFoldDB" id="A0A941AGL1"/>
<reference evidence="15" key="1">
    <citation type="submission" date="2021-02" db="EMBL/GenBank/DDBJ databases">
        <title>Draft genome sequence of Microbispora sp. RL4-1S isolated from rice leaves in Thailand.</title>
        <authorList>
            <person name="Muangham S."/>
            <person name="Duangmal K."/>
        </authorList>
    </citation>
    <scope>NUCLEOTIDE SEQUENCE</scope>
    <source>
        <strain evidence="15">RL4-1S</strain>
    </source>
</reference>